<dbReference type="RefSeq" id="WP_130182258.1">
    <property type="nucleotide sequence ID" value="NZ_CP035945.1"/>
</dbReference>
<dbReference type="SMART" id="SM00876">
    <property type="entry name" value="BATS"/>
    <property type="match status" value="1"/>
</dbReference>
<dbReference type="EC" id="1.8.-.-" evidence="10"/>
<dbReference type="GO" id="GO:0046872">
    <property type="term" value="F:metal ion binding"/>
    <property type="evidence" value="ECO:0007669"/>
    <property type="project" value="UniProtKB-KW"/>
</dbReference>
<dbReference type="PROSITE" id="PS51918">
    <property type="entry name" value="RADICAL_SAM"/>
    <property type="match status" value="1"/>
</dbReference>
<dbReference type="SFLD" id="SFLDG01280">
    <property type="entry name" value="HydE/PylB-like"/>
    <property type="match status" value="1"/>
</dbReference>
<evidence type="ECO:0000256" key="6">
    <source>
        <dbReference type="ARBA" id="ARBA00034078"/>
    </source>
</evidence>
<dbReference type="SUPFAM" id="SSF102114">
    <property type="entry name" value="Radical SAM enzymes"/>
    <property type="match status" value="1"/>
</dbReference>
<dbReference type="EMBL" id="CP035945">
    <property type="protein sequence ID" value="QBE99042.1"/>
    <property type="molecule type" value="Genomic_DNA"/>
</dbReference>
<feature type="domain" description="Radical SAM core" evidence="9">
    <location>
        <begin position="52"/>
        <end position="274"/>
    </location>
</feature>
<dbReference type="SFLD" id="SFLDG01060">
    <property type="entry name" value="BATS_domain_containing"/>
    <property type="match status" value="1"/>
</dbReference>
<feature type="binding site" evidence="8">
    <location>
        <position position="186"/>
    </location>
    <ligand>
        <name>S-adenosyl-L-methionine</name>
        <dbReference type="ChEBI" id="CHEBI:59789"/>
    </ligand>
</feature>
<dbReference type="InterPro" id="IPR034422">
    <property type="entry name" value="HydE/PylB-like"/>
</dbReference>
<feature type="binding site" evidence="7">
    <location>
        <position position="66"/>
    </location>
    <ligand>
        <name>[4Fe-4S] cluster</name>
        <dbReference type="ChEBI" id="CHEBI:49883"/>
        <note>4Fe-4S-S-AdoMet</note>
    </ligand>
</feature>
<protein>
    <submittedName>
        <fullName evidence="10">[FeFe] hydrogenase maturase subunit HydE</fullName>
        <ecNumber evidence="10">1.8.-.-</ecNumber>
    </submittedName>
</protein>
<keyword evidence="2 7" id="KW-0949">S-adenosyl-L-methionine</keyword>
<sequence>MKEHLFDSIDCLEAGESLDRQTLTALIEGRDEKLAGYLFGKAARMREKYYGNRIYIRGLIEFTNYCKNDCYYCGIRKGNRRAERYRLGREEIMECCRKGYALGFRTFVLQGGEDPWYTDDRIAELVMSIKKEYSDCAVTLSVGEKERESYQRFFDAGADRYLLRHETVCEEHYGTLHPPSMSYTHRQKCLRNLKDIGFQTGCGFMVGTPGQTPENLADELIFLKDFQPAMVGIGPFIPHRDTPFGNKAPGSAELTLYLLGLIRLLLPKVLLPATTALGTIAGDGRERGILAGANVVMPNLSASLVQGKYELYDHKIYTGAENAAELELLRSRMEKIGCEVTVDRGDTKMETR</sequence>
<dbReference type="SFLD" id="SFLDF00348">
    <property type="entry name" value="FeFe_hydrogenase_maturase_(Hyd"/>
    <property type="match status" value="1"/>
</dbReference>
<dbReference type="GO" id="GO:0051539">
    <property type="term" value="F:4 iron, 4 sulfur cluster binding"/>
    <property type="evidence" value="ECO:0007669"/>
    <property type="project" value="UniProtKB-KW"/>
</dbReference>
<proteinExistence type="predicted"/>
<organism evidence="10 11">
    <name type="scientific">Blautia producta</name>
    <dbReference type="NCBI Taxonomy" id="33035"/>
    <lineage>
        <taxon>Bacteria</taxon>
        <taxon>Bacillati</taxon>
        <taxon>Bacillota</taxon>
        <taxon>Clostridia</taxon>
        <taxon>Lachnospirales</taxon>
        <taxon>Lachnospiraceae</taxon>
        <taxon>Blautia</taxon>
    </lineage>
</organism>
<dbReference type="InterPro" id="IPR006638">
    <property type="entry name" value="Elp3/MiaA/NifB-like_rSAM"/>
</dbReference>
<feature type="binding site" evidence="8">
    <location>
        <position position="166"/>
    </location>
    <ligand>
        <name>S-adenosyl-L-methionine</name>
        <dbReference type="ChEBI" id="CHEBI:59789"/>
    </ligand>
</feature>
<dbReference type="InterPro" id="IPR024021">
    <property type="entry name" value="FeFe-hyd_HydE_rSAM"/>
</dbReference>
<evidence type="ECO:0000256" key="8">
    <source>
        <dbReference type="PIRSR" id="PIRSR004762-2"/>
    </source>
</evidence>
<dbReference type="InterPro" id="IPR058240">
    <property type="entry name" value="rSAM_sf"/>
</dbReference>
<dbReference type="SMART" id="SM00729">
    <property type="entry name" value="Elp3"/>
    <property type="match status" value="1"/>
</dbReference>
<comment type="cofactor">
    <cofactor evidence="6">
        <name>[2Fe-2S] cluster</name>
        <dbReference type="ChEBI" id="CHEBI:190135"/>
    </cofactor>
</comment>
<evidence type="ECO:0000313" key="11">
    <source>
        <dbReference type="Proteomes" id="UP000289794"/>
    </source>
</evidence>
<feature type="binding site" evidence="7">
    <location>
        <position position="73"/>
    </location>
    <ligand>
        <name>[4Fe-4S] cluster</name>
        <dbReference type="ChEBI" id="CHEBI:49883"/>
        <note>4Fe-4S-S-AdoMet</note>
    </ligand>
</feature>
<evidence type="ECO:0000256" key="5">
    <source>
        <dbReference type="ARBA" id="ARBA00023014"/>
    </source>
</evidence>
<dbReference type="GO" id="GO:0042364">
    <property type="term" value="P:water-soluble vitamin biosynthetic process"/>
    <property type="evidence" value="ECO:0007669"/>
    <property type="project" value="UniProtKB-ARBA"/>
</dbReference>
<dbReference type="PANTHER" id="PTHR43726:SF1">
    <property type="entry name" value="BIOTIN SYNTHASE"/>
    <property type="match status" value="1"/>
</dbReference>
<evidence type="ECO:0000256" key="4">
    <source>
        <dbReference type="ARBA" id="ARBA00023004"/>
    </source>
</evidence>
<dbReference type="AlphaFoldDB" id="A0A4P6M3K2"/>
<keyword evidence="10" id="KW-0560">Oxidoreductase</keyword>
<name>A0A4P6M3K2_9FIRM</name>
<evidence type="ECO:0000256" key="2">
    <source>
        <dbReference type="ARBA" id="ARBA00022691"/>
    </source>
</evidence>
<dbReference type="InterPro" id="IPR007197">
    <property type="entry name" value="rSAM"/>
</dbReference>
<dbReference type="Pfam" id="PF04055">
    <property type="entry name" value="Radical_SAM"/>
    <property type="match status" value="1"/>
</dbReference>
<dbReference type="InterPro" id="IPR013785">
    <property type="entry name" value="Aldolase_TIM"/>
</dbReference>
<evidence type="ECO:0000256" key="1">
    <source>
        <dbReference type="ARBA" id="ARBA00022485"/>
    </source>
</evidence>
<feature type="binding site" evidence="7">
    <location>
        <position position="70"/>
    </location>
    <ligand>
        <name>[4Fe-4S] cluster</name>
        <dbReference type="ChEBI" id="CHEBI:49883"/>
        <note>4Fe-4S-S-AdoMet</note>
    </ligand>
</feature>
<keyword evidence="5 7" id="KW-0411">Iron-sulfur</keyword>
<dbReference type="PIRSF" id="PIRSF004762">
    <property type="entry name" value="CHP00423"/>
    <property type="match status" value="1"/>
</dbReference>
<gene>
    <name evidence="10" type="ORF">PMF13cell1_04613</name>
</gene>
<evidence type="ECO:0000313" key="10">
    <source>
        <dbReference type="EMBL" id="QBE99042.1"/>
    </source>
</evidence>
<dbReference type="InterPro" id="IPR010722">
    <property type="entry name" value="BATS_dom"/>
</dbReference>
<dbReference type="SFLD" id="SFLDS00029">
    <property type="entry name" value="Radical_SAM"/>
    <property type="match status" value="1"/>
</dbReference>
<accession>A0A4P6M3K2</accession>
<dbReference type="KEGG" id="bpro:PMF13cell1_04613"/>
<comment type="cofactor">
    <cofactor evidence="7">
        <name>[4Fe-4S] cluster</name>
        <dbReference type="ChEBI" id="CHEBI:49883"/>
    </cofactor>
    <text evidence="7">Binds 1 [4Fe-4S] cluster. The cluster is coordinated with 3 cysteines and an exchangeable S-adenosyl-L-methionine.</text>
</comment>
<reference evidence="10 11" key="1">
    <citation type="submission" date="2019-01" db="EMBL/GenBank/DDBJ databases">
        <title>PMF-metabolizing Aryl O-demethylase.</title>
        <authorList>
            <person name="Kim M."/>
        </authorList>
    </citation>
    <scope>NUCLEOTIDE SEQUENCE [LARGE SCALE GENOMIC DNA]</scope>
    <source>
        <strain evidence="10 11">PMF1</strain>
    </source>
</reference>
<dbReference type="Proteomes" id="UP000289794">
    <property type="component" value="Chromosome"/>
</dbReference>
<dbReference type="Gene3D" id="3.20.20.70">
    <property type="entry name" value="Aldolase class I"/>
    <property type="match status" value="1"/>
</dbReference>
<dbReference type="GO" id="GO:0016740">
    <property type="term" value="F:transferase activity"/>
    <property type="evidence" value="ECO:0007669"/>
    <property type="project" value="TreeGrafter"/>
</dbReference>
<evidence type="ECO:0000256" key="3">
    <source>
        <dbReference type="ARBA" id="ARBA00022723"/>
    </source>
</evidence>
<evidence type="ECO:0000259" key="9">
    <source>
        <dbReference type="PROSITE" id="PS51918"/>
    </source>
</evidence>
<dbReference type="NCBIfam" id="TIGR03956">
    <property type="entry name" value="rSAM_HydE"/>
    <property type="match status" value="1"/>
</dbReference>
<keyword evidence="4 7" id="KW-0408">Iron</keyword>
<keyword evidence="3" id="KW-0479">Metal-binding</keyword>
<evidence type="ECO:0000256" key="7">
    <source>
        <dbReference type="PIRSR" id="PIRSR004762-1"/>
    </source>
</evidence>
<dbReference type="CDD" id="cd01335">
    <property type="entry name" value="Radical_SAM"/>
    <property type="match status" value="1"/>
</dbReference>
<feature type="binding site" evidence="8">
    <location>
        <position position="141"/>
    </location>
    <ligand>
        <name>(3R)-3-methyl-D-ornithine</name>
        <dbReference type="ChEBI" id="CHEBI:64642"/>
    </ligand>
</feature>
<dbReference type="PANTHER" id="PTHR43726">
    <property type="entry name" value="3-METHYLORNITHINE SYNTHASE"/>
    <property type="match status" value="1"/>
</dbReference>
<keyword evidence="1 7" id="KW-0004">4Fe-4S</keyword>
<dbReference type="GO" id="GO:0044272">
    <property type="term" value="P:sulfur compound biosynthetic process"/>
    <property type="evidence" value="ECO:0007669"/>
    <property type="project" value="UniProtKB-ARBA"/>
</dbReference>
<dbReference type="GO" id="GO:0016491">
    <property type="term" value="F:oxidoreductase activity"/>
    <property type="evidence" value="ECO:0007669"/>
    <property type="project" value="UniProtKB-KW"/>
</dbReference>